<dbReference type="InterPro" id="IPR052035">
    <property type="entry name" value="ZnF_BED_domain_contain"/>
</dbReference>
<dbReference type="InParanoid" id="A0A2P5BIK3"/>
<keyword evidence="1" id="KW-0812">Transmembrane</keyword>
<dbReference type="Proteomes" id="UP000237000">
    <property type="component" value="Unassembled WGS sequence"/>
</dbReference>
<dbReference type="AlphaFoldDB" id="A0A2P5BIK3"/>
<dbReference type="STRING" id="63057.A0A2P5BIK3"/>
<feature type="transmembrane region" description="Helical" evidence="1">
    <location>
        <begin position="29"/>
        <end position="53"/>
    </location>
</feature>
<dbReference type="EMBL" id="JXTC01000514">
    <property type="protein sequence ID" value="PON48593.1"/>
    <property type="molecule type" value="Genomic_DNA"/>
</dbReference>
<gene>
    <name evidence="2" type="ORF">TorRG33x02_319710</name>
</gene>
<comment type="caution">
    <text evidence="2">The sequence shown here is derived from an EMBL/GenBank/DDBJ whole genome shotgun (WGS) entry which is preliminary data.</text>
</comment>
<keyword evidence="1" id="KW-0472">Membrane</keyword>
<keyword evidence="1" id="KW-1133">Transmembrane helix</keyword>
<dbReference type="PANTHER" id="PTHR46481:SF6">
    <property type="entry name" value="ZINC FINGER BED DOMAIN-CONTAINING PROTEIN RICESLEEPER 2-LIKE"/>
    <property type="match status" value="1"/>
</dbReference>
<keyword evidence="3" id="KW-1185">Reference proteome</keyword>
<reference evidence="3" key="1">
    <citation type="submission" date="2016-06" db="EMBL/GenBank/DDBJ databases">
        <title>Parallel loss of symbiosis genes in relatives of nitrogen-fixing non-legume Parasponia.</title>
        <authorList>
            <person name="Van Velzen R."/>
            <person name="Holmer R."/>
            <person name="Bu F."/>
            <person name="Rutten L."/>
            <person name="Van Zeijl A."/>
            <person name="Liu W."/>
            <person name="Santuari L."/>
            <person name="Cao Q."/>
            <person name="Sharma T."/>
            <person name="Shen D."/>
            <person name="Roswanjaya Y."/>
            <person name="Wardhani T."/>
            <person name="Kalhor M.S."/>
            <person name="Jansen J."/>
            <person name="Van den Hoogen J."/>
            <person name="Gungor B."/>
            <person name="Hartog M."/>
            <person name="Hontelez J."/>
            <person name="Verver J."/>
            <person name="Yang W.-C."/>
            <person name="Schijlen E."/>
            <person name="Repin R."/>
            <person name="Schilthuizen M."/>
            <person name="Schranz E."/>
            <person name="Heidstra R."/>
            <person name="Miyata K."/>
            <person name="Fedorova E."/>
            <person name="Kohlen W."/>
            <person name="Bisseling T."/>
            <person name="Smit S."/>
            <person name="Geurts R."/>
        </authorList>
    </citation>
    <scope>NUCLEOTIDE SEQUENCE [LARGE SCALE GENOMIC DNA]</scope>
    <source>
        <strain evidence="3">cv. RG33-2</strain>
    </source>
</reference>
<sequence length="189" mass="21911">MNEFLSSDNCPSNLYIYFYDTKHEIDNRLYISLLLNANIIRILMAIFPINLYCSFFRHLKDIPNLDDYKIAAHYLDSRWIMQKRIIGFRVVDNKHTAEIIRDRILNVVEEYGIANRIISITLDNTTANTKAIKLLSNLVSSYTGGFLLHQRCACHIINLIVKSGMDVISVYIENIRPAITYIHASNLRI</sequence>
<evidence type="ECO:0000256" key="1">
    <source>
        <dbReference type="SAM" id="Phobius"/>
    </source>
</evidence>
<name>A0A2P5BIK3_TREOI</name>
<protein>
    <submittedName>
        <fullName evidence="2">Ribonuclease H-like domain containing protein</fullName>
    </submittedName>
</protein>
<dbReference type="OrthoDB" id="1641943at2759"/>
<proteinExistence type="predicted"/>
<dbReference type="SUPFAM" id="SSF53098">
    <property type="entry name" value="Ribonuclease H-like"/>
    <property type="match status" value="1"/>
</dbReference>
<organism evidence="2 3">
    <name type="scientific">Trema orientale</name>
    <name type="common">Charcoal tree</name>
    <name type="synonym">Celtis orientalis</name>
    <dbReference type="NCBI Taxonomy" id="63057"/>
    <lineage>
        <taxon>Eukaryota</taxon>
        <taxon>Viridiplantae</taxon>
        <taxon>Streptophyta</taxon>
        <taxon>Embryophyta</taxon>
        <taxon>Tracheophyta</taxon>
        <taxon>Spermatophyta</taxon>
        <taxon>Magnoliopsida</taxon>
        <taxon>eudicotyledons</taxon>
        <taxon>Gunneridae</taxon>
        <taxon>Pentapetalae</taxon>
        <taxon>rosids</taxon>
        <taxon>fabids</taxon>
        <taxon>Rosales</taxon>
        <taxon>Cannabaceae</taxon>
        <taxon>Trema</taxon>
    </lineage>
</organism>
<evidence type="ECO:0000313" key="2">
    <source>
        <dbReference type="EMBL" id="PON48593.1"/>
    </source>
</evidence>
<accession>A0A2P5BIK3</accession>
<dbReference type="InterPro" id="IPR012337">
    <property type="entry name" value="RNaseH-like_sf"/>
</dbReference>
<feature type="non-terminal residue" evidence="2">
    <location>
        <position position="189"/>
    </location>
</feature>
<dbReference type="PANTHER" id="PTHR46481">
    <property type="entry name" value="ZINC FINGER BED DOMAIN-CONTAINING PROTEIN 4"/>
    <property type="match status" value="1"/>
</dbReference>
<evidence type="ECO:0000313" key="3">
    <source>
        <dbReference type="Proteomes" id="UP000237000"/>
    </source>
</evidence>